<proteinExistence type="predicted"/>
<dbReference type="RefSeq" id="XP_014180873.1">
    <property type="nucleotide sequence ID" value="XM_014325398.1"/>
</dbReference>
<accession>J5QY85</accession>
<dbReference type="HOGENOM" id="CLU_065431_0_0_1"/>
<comment type="caution">
    <text evidence="2">The sequence shown here is derived from an EMBL/GenBank/DDBJ whole genome shotgun (WGS) entry which is preliminary data.</text>
</comment>
<dbReference type="Gene3D" id="1.20.1280.50">
    <property type="match status" value="1"/>
</dbReference>
<evidence type="ECO:0000259" key="1">
    <source>
        <dbReference type="Pfam" id="PF00646"/>
    </source>
</evidence>
<dbReference type="InterPro" id="IPR001810">
    <property type="entry name" value="F-box_dom"/>
</dbReference>
<dbReference type="SUPFAM" id="SSF81383">
    <property type="entry name" value="F-box domain"/>
    <property type="match status" value="1"/>
</dbReference>
<sequence length="367" mass="40557">MSTSSTLASGPEPIQAQLLPSRPSASIDHRFYPHIIDNIFSYLPYPGLIICTQVCREWREKAKPFFKHIAIFEHGAGGHNRTVVRSRDLSFPGMSAVLLYDAFPGADGVFSPARVKNSGALRERTTIDGYFSISELPQARGPRSQWPTVFYRLLNPSIRDRDFSDFLSCCFDGDDVVRFADFSQGNFLLAGQCPEAPTTLALTIDCYTNPSMPCADTFSGLDSLRDDFRCLETLTVVLMDCQDVANPAATMIAATGPADKATAQRISDGQSLGATNLGAACELLFYISDTAAVDELAVVGLEGFVPQPDYLPYLNQLCSALADEFGHDFSSVTEDTVPSLGRFLKFYTHQQYREMVGRERYRLLTER</sequence>
<gene>
    <name evidence="2" type="ORF">A1Q1_01123</name>
</gene>
<organism evidence="2 3">
    <name type="scientific">Trichosporon asahii var. asahii (strain ATCC 90039 / CBS 2479 / JCM 2466 / KCTC 7840 / NBRC 103889/ NCYC 2677 / UAMH 7654)</name>
    <name type="common">Yeast</name>
    <dbReference type="NCBI Taxonomy" id="1186058"/>
    <lineage>
        <taxon>Eukaryota</taxon>
        <taxon>Fungi</taxon>
        <taxon>Dikarya</taxon>
        <taxon>Basidiomycota</taxon>
        <taxon>Agaricomycotina</taxon>
        <taxon>Tremellomycetes</taxon>
        <taxon>Trichosporonales</taxon>
        <taxon>Trichosporonaceae</taxon>
        <taxon>Trichosporon</taxon>
    </lineage>
</organism>
<dbReference type="Pfam" id="PF00646">
    <property type="entry name" value="F-box"/>
    <property type="match status" value="1"/>
</dbReference>
<name>J5QY85_TRIAS</name>
<protein>
    <recommendedName>
        <fullName evidence="1">F-box domain-containing protein</fullName>
    </recommendedName>
</protein>
<feature type="domain" description="F-box" evidence="1">
    <location>
        <begin position="33"/>
        <end position="61"/>
    </location>
</feature>
<evidence type="ECO:0000313" key="2">
    <source>
        <dbReference type="EMBL" id="EJT49733.1"/>
    </source>
</evidence>
<dbReference type="InterPro" id="IPR036047">
    <property type="entry name" value="F-box-like_dom_sf"/>
</dbReference>
<dbReference type="KEGG" id="tasa:A1Q1_01123"/>
<evidence type="ECO:0000313" key="3">
    <source>
        <dbReference type="Proteomes" id="UP000002748"/>
    </source>
</evidence>
<dbReference type="Proteomes" id="UP000002748">
    <property type="component" value="Unassembled WGS sequence"/>
</dbReference>
<reference evidence="2 3" key="1">
    <citation type="journal article" date="2012" name="Eukaryot. Cell">
        <title>Draft genome sequence of CBS 2479, the standard type strain of Trichosporon asahii.</title>
        <authorList>
            <person name="Yang R.Y."/>
            <person name="Li H.T."/>
            <person name="Zhu H."/>
            <person name="Zhou G.P."/>
            <person name="Wang M."/>
            <person name="Wang L."/>
        </authorList>
    </citation>
    <scope>NUCLEOTIDE SEQUENCE [LARGE SCALE GENOMIC DNA]</scope>
    <source>
        <strain evidence="3">ATCC 90039 / CBS 2479 / JCM 2466 / KCTC 7840 / NCYC 2677 / UAMH 7654</strain>
    </source>
</reference>
<dbReference type="EMBL" id="ALBS01000159">
    <property type="protein sequence ID" value="EJT49733.1"/>
    <property type="molecule type" value="Genomic_DNA"/>
</dbReference>
<dbReference type="AlphaFoldDB" id="J5QY85"/>
<dbReference type="VEuPathDB" id="FungiDB:A1Q1_01123"/>
<dbReference type="GeneID" id="25984637"/>